<dbReference type="CDD" id="cd03808">
    <property type="entry name" value="GT4_CapM-like"/>
    <property type="match status" value="1"/>
</dbReference>
<sequence>MEHPRAILLLAKSGGFVPQFELQNVRLLREMGYRIFYAADFSRPVYGMRQEELDALGVTKIQIAVSGTPLAICSHLGELKKLKELTEREHITAVHCHTPVGGFLGRMLGRMFGRELKVIYTAHGFHFYQGAPVINWLFYPAEALMARYTDALITINREDFRRAKNFHLRPGGRVYRIPGVGICKERLQADEGAGKRWRQQHGIPQNAFHLLTMGELNRNKNHAVILRAMKRLSSREIFCSIAGEGGLRAELEREIAAFGLEDRVRLVGYQEDAASFLASGDAFLFPSRREGLGMAALEAMTVGLPVIAADNRGTREYMRQGVNGYICGWKDEKGFAVAINRLYRDPLLRETMGRAARRTAEKFSRERTTEIMARIYRNTLPPVRSAERGEKS</sequence>
<dbReference type="EMBL" id="DVHM01000032">
    <property type="protein sequence ID" value="HIR70008.1"/>
    <property type="molecule type" value="Genomic_DNA"/>
</dbReference>
<accession>A0A9D1JA69</accession>
<evidence type="ECO:0000259" key="1">
    <source>
        <dbReference type="Pfam" id="PF00534"/>
    </source>
</evidence>
<dbReference type="SUPFAM" id="SSF53756">
    <property type="entry name" value="UDP-Glycosyltransferase/glycogen phosphorylase"/>
    <property type="match status" value="1"/>
</dbReference>
<evidence type="ECO:0000259" key="2">
    <source>
        <dbReference type="Pfam" id="PF13477"/>
    </source>
</evidence>
<proteinExistence type="predicted"/>
<name>A0A9D1JA69_9FIRM</name>
<organism evidence="3 4">
    <name type="scientific">Candidatus Pullilachnospira gallistercoris</name>
    <dbReference type="NCBI Taxonomy" id="2840911"/>
    <lineage>
        <taxon>Bacteria</taxon>
        <taxon>Bacillati</taxon>
        <taxon>Bacillota</taxon>
        <taxon>Clostridia</taxon>
        <taxon>Lachnospirales</taxon>
        <taxon>Lachnospiraceae</taxon>
        <taxon>Lachnospiraceae incertae sedis</taxon>
        <taxon>Candidatus Pullilachnospira</taxon>
    </lineage>
</organism>
<evidence type="ECO:0000313" key="4">
    <source>
        <dbReference type="Proteomes" id="UP000823912"/>
    </source>
</evidence>
<feature type="domain" description="Glycosyltransferase subfamily 4-like N-terminal" evidence="2">
    <location>
        <begin position="73"/>
        <end position="156"/>
    </location>
</feature>
<dbReference type="Proteomes" id="UP000823912">
    <property type="component" value="Unassembled WGS sequence"/>
</dbReference>
<dbReference type="InterPro" id="IPR028098">
    <property type="entry name" value="Glyco_trans_4-like_N"/>
</dbReference>
<dbReference type="InterPro" id="IPR050194">
    <property type="entry name" value="Glycosyltransferase_grp1"/>
</dbReference>
<dbReference type="AlphaFoldDB" id="A0A9D1JA69"/>
<dbReference type="Pfam" id="PF13477">
    <property type="entry name" value="Glyco_trans_4_2"/>
    <property type="match status" value="1"/>
</dbReference>
<evidence type="ECO:0000313" key="3">
    <source>
        <dbReference type="EMBL" id="HIR70008.1"/>
    </source>
</evidence>
<dbReference type="Gene3D" id="3.40.50.2000">
    <property type="entry name" value="Glycogen Phosphorylase B"/>
    <property type="match status" value="2"/>
</dbReference>
<gene>
    <name evidence="3" type="ORF">IAA55_01860</name>
</gene>
<reference evidence="3" key="1">
    <citation type="submission" date="2020-10" db="EMBL/GenBank/DDBJ databases">
        <authorList>
            <person name="Gilroy R."/>
        </authorList>
    </citation>
    <scope>NUCLEOTIDE SEQUENCE</scope>
    <source>
        <strain evidence="3">ChiSjej5B23-6657</strain>
    </source>
</reference>
<dbReference type="InterPro" id="IPR001296">
    <property type="entry name" value="Glyco_trans_1"/>
</dbReference>
<dbReference type="GO" id="GO:0016757">
    <property type="term" value="F:glycosyltransferase activity"/>
    <property type="evidence" value="ECO:0007669"/>
    <property type="project" value="InterPro"/>
</dbReference>
<dbReference type="PANTHER" id="PTHR45947">
    <property type="entry name" value="SULFOQUINOVOSYL TRANSFERASE SQD2"/>
    <property type="match status" value="1"/>
</dbReference>
<comment type="caution">
    <text evidence="3">The sequence shown here is derived from an EMBL/GenBank/DDBJ whole genome shotgun (WGS) entry which is preliminary data.</text>
</comment>
<dbReference type="Pfam" id="PF00534">
    <property type="entry name" value="Glycos_transf_1"/>
    <property type="match status" value="1"/>
</dbReference>
<protein>
    <submittedName>
        <fullName evidence="3">Glycosyltransferase family 4 protein</fullName>
    </submittedName>
</protein>
<reference evidence="3" key="2">
    <citation type="journal article" date="2021" name="PeerJ">
        <title>Extensive microbial diversity within the chicken gut microbiome revealed by metagenomics and culture.</title>
        <authorList>
            <person name="Gilroy R."/>
            <person name="Ravi A."/>
            <person name="Getino M."/>
            <person name="Pursley I."/>
            <person name="Horton D.L."/>
            <person name="Alikhan N.F."/>
            <person name="Baker D."/>
            <person name="Gharbi K."/>
            <person name="Hall N."/>
            <person name="Watson M."/>
            <person name="Adriaenssens E.M."/>
            <person name="Foster-Nyarko E."/>
            <person name="Jarju S."/>
            <person name="Secka A."/>
            <person name="Antonio M."/>
            <person name="Oren A."/>
            <person name="Chaudhuri R.R."/>
            <person name="La Ragione R."/>
            <person name="Hildebrand F."/>
            <person name="Pallen M.J."/>
        </authorList>
    </citation>
    <scope>NUCLEOTIDE SEQUENCE</scope>
    <source>
        <strain evidence="3">ChiSjej5B23-6657</strain>
    </source>
</reference>
<feature type="domain" description="Glycosyl transferase family 1" evidence="1">
    <location>
        <begin position="196"/>
        <end position="358"/>
    </location>
</feature>
<dbReference type="PANTHER" id="PTHR45947:SF3">
    <property type="entry name" value="SULFOQUINOVOSYL TRANSFERASE SQD2"/>
    <property type="match status" value="1"/>
</dbReference>